<dbReference type="InterPro" id="IPR037055">
    <property type="entry name" value="MHC_I-like_Ag-recog_sf"/>
</dbReference>
<dbReference type="InterPro" id="IPR013783">
    <property type="entry name" value="Ig-like_fold"/>
</dbReference>
<dbReference type="PRINTS" id="PR01638">
    <property type="entry name" value="MHCCLASSI"/>
</dbReference>
<accession>A0A9Q0EKV2</accession>
<feature type="domain" description="Ig-like" evidence="5">
    <location>
        <begin position="206"/>
        <end position="292"/>
    </location>
</feature>
<evidence type="ECO:0000256" key="2">
    <source>
        <dbReference type="RuleBase" id="RU004439"/>
    </source>
</evidence>
<comment type="similarity">
    <text evidence="2">Belongs to the MHC class I family.</text>
</comment>
<dbReference type="InterPro" id="IPR001039">
    <property type="entry name" value="MHC_I_a_a1/a2"/>
</dbReference>
<dbReference type="SUPFAM" id="SSF54452">
    <property type="entry name" value="MHC antigen-recognition domain"/>
    <property type="match status" value="1"/>
</dbReference>
<proteinExistence type="inferred from homology"/>
<organism evidence="6 7">
    <name type="scientific">Muraenolepis orangiensis</name>
    <name type="common">Patagonian moray cod</name>
    <dbReference type="NCBI Taxonomy" id="630683"/>
    <lineage>
        <taxon>Eukaryota</taxon>
        <taxon>Metazoa</taxon>
        <taxon>Chordata</taxon>
        <taxon>Craniata</taxon>
        <taxon>Vertebrata</taxon>
        <taxon>Euteleostomi</taxon>
        <taxon>Actinopterygii</taxon>
        <taxon>Neopterygii</taxon>
        <taxon>Teleostei</taxon>
        <taxon>Neoteleostei</taxon>
        <taxon>Acanthomorphata</taxon>
        <taxon>Zeiogadaria</taxon>
        <taxon>Gadariae</taxon>
        <taxon>Gadiformes</taxon>
        <taxon>Muraenolepidoidei</taxon>
        <taxon>Muraenolepididae</taxon>
        <taxon>Muraenolepis</taxon>
    </lineage>
</organism>
<dbReference type="GO" id="GO:0005615">
    <property type="term" value="C:extracellular space"/>
    <property type="evidence" value="ECO:0007669"/>
    <property type="project" value="TreeGrafter"/>
</dbReference>
<dbReference type="InterPro" id="IPR003597">
    <property type="entry name" value="Ig_C1-set"/>
</dbReference>
<keyword evidence="1" id="KW-0325">Glycoprotein</keyword>
<dbReference type="Pfam" id="PF00129">
    <property type="entry name" value="MHC_I"/>
    <property type="match status" value="1"/>
</dbReference>
<dbReference type="GO" id="GO:0009897">
    <property type="term" value="C:external side of plasma membrane"/>
    <property type="evidence" value="ECO:0007669"/>
    <property type="project" value="TreeGrafter"/>
</dbReference>
<gene>
    <name evidence="6" type="ORF">NHX12_023311</name>
</gene>
<keyword evidence="3" id="KW-0812">Transmembrane</keyword>
<evidence type="ECO:0000313" key="7">
    <source>
        <dbReference type="Proteomes" id="UP001148018"/>
    </source>
</evidence>
<feature type="chain" id="PRO_5040181442" description="Ig-like domain-containing protein" evidence="4">
    <location>
        <begin position="19"/>
        <end position="343"/>
    </location>
</feature>
<keyword evidence="4" id="KW-0732">Signal</keyword>
<name>A0A9Q0EKV2_9TELE</name>
<dbReference type="PANTHER" id="PTHR16675">
    <property type="entry name" value="MHC CLASS I-RELATED"/>
    <property type="match status" value="1"/>
</dbReference>
<dbReference type="InterPro" id="IPR011162">
    <property type="entry name" value="MHC_I/II-like_Ag-recog"/>
</dbReference>
<dbReference type="Gene3D" id="2.60.40.10">
    <property type="entry name" value="Immunoglobulins"/>
    <property type="match status" value="1"/>
</dbReference>
<protein>
    <recommendedName>
        <fullName evidence="5">Ig-like domain-containing protein</fullName>
    </recommendedName>
</protein>
<dbReference type="InterPro" id="IPR036179">
    <property type="entry name" value="Ig-like_dom_sf"/>
</dbReference>
<comment type="caution">
    <text evidence="6">The sequence shown here is derived from an EMBL/GenBank/DDBJ whole genome shotgun (WGS) entry which is preliminary data.</text>
</comment>
<dbReference type="Proteomes" id="UP001148018">
    <property type="component" value="Unassembled WGS sequence"/>
</dbReference>
<reference evidence="6" key="1">
    <citation type="submission" date="2022-07" db="EMBL/GenBank/DDBJ databases">
        <title>Chromosome-level genome of Muraenolepis orangiensis.</title>
        <authorList>
            <person name="Kim J."/>
        </authorList>
    </citation>
    <scope>NUCLEOTIDE SEQUENCE</scope>
    <source>
        <strain evidence="6">KU_S4_2022</strain>
        <tissue evidence="6">Muscle</tissue>
    </source>
</reference>
<dbReference type="FunFam" id="3.30.500.10:FF:000005">
    <property type="entry name" value="MHC class I antigen ZKA transcript variant 1"/>
    <property type="match status" value="1"/>
</dbReference>
<dbReference type="GO" id="GO:0006955">
    <property type="term" value="P:immune response"/>
    <property type="evidence" value="ECO:0007669"/>
    <property type="project" value="TreeGrafter"/>
</dbReference>
<dbReference type="InterPro" id="IPR050208">
    <property type="entry name" value="MHC_class-I_related"/>
</dbReference>
<feature type="signal peptide" evidence="4">
    <location>
        <begin position="1"/>
        <end position="18"/>
    </location>
</feature>
<dbReference type="SUPFAM" id="SSF48726">
    <property type="entry name" value="Immunoglobulin"/>
    <property type="match status" value="1"/>
</dbReference>
<dbReference type="Gene3D" id="3.30.500.10">
    <property type="entry name" value="MHC class I-like antigen recognition-like"/>
    <property type="match status" value="1"/>
</dbReference>
<evidence type="ECO:0000256" key="1">
    <source>
        <dbReference type="ARBA" id="ARBA00023180"/>
    </source>
</evidence>
<evidence type="ECO:0000259" key="5">
    <source>
        <dbReference type="PROSITE" id="PS50835"/>
    </source>
</evidence>
<dbReference type="InterPro" id="IPR007110">
    <property type="entry name" value="Ig-like_dom"/>
</dbReference>
<evidence type="ECO:0000256" key="4">
    <source>
        <dbReference type="SAM" id="SignalP"/>
    </source>
</evidence>
<dbReference type="EMBL" id="JANIIK010000039">
    <property type="protein sequence ID" value="KAJ3608781.1"/>
    <property type="molecule type" value="Genomic_DNA"/>
</dbReference>
<evidence type="ECO:0000256" key="3">
    <source>
        <dbReference type="SAM" id="Phobius"/>
    </source>
</evidence>
<dbReference type="InterPro" id="IPR011161">
    <property type="entry name" value="MHC_I-like_Ag-recog"/>
</dbReference>
<dbReference type="OrthoDB" id="8890485at2759"/>
<dbReference type="AlphaFoldDB" id="A0A9Q0EKV2"/>
<dbReference type="Pfam" id="PF07654">
    <property type="entry name" value="C1-set"/>
    <property type="match status" value="1"/>
</dbReference>
<feature type="transmembrane region" description="Helical" evidence="3">
    <location>
        <begin position="309"/>
        <end position="338"/>
    </location>
</feature>
<keyword evidence="3" id="KW-0472">Membrane</keyword>
<dbReference type="PROSITE" id="PS50835">
    <property type="entry name" value="IG_LIKE"/>
    <property type="match status" value="1"/>
</dbReference>
<keyword evidence="7" id="KW-1185">Reference proteome</keyword>
<evidence type="ECO:0000313" key="6">
    <source>
        <dbReference type="EMBL" id="KAJ3608781.1"/>
    </source>
</evidence>
<dbReference type="SMART" id="SM00407">
    <property type="entry name" value="IGc1"/>
    <property type="match status" value="1"/>
</dbReference>
<sequence length="343" mass="39863">MLPITAFFLLWGVWAVDAEIHSLSYIYTAFTRPVGLPGIHKFSAMGLLDDRQIDYYDSTLQKKEPRETWMEDRLDKDYWSKGTSSRKTKEQWFEVNLDILTQRLGKNKTENHVLQWRHGCEFSDSAPNRQIRGIDMYSYDGDDFLSFDSNHKSWVASMSQAEQTKHKWNHIQELNDYTDGYLHKECVQWLDTFLKYRKEDIKNSPPDVYLYARPDGDHLKLICMASGFYPKEITLDIKRDGKLLDHTDGLQSTKVRPNEDRTHQIKKWIKIDKTDMVPYTCEVNHPATIHINKTWDRQVQPDPNHGGGLGLMLGIGLGVLVLLGMIITGLTVSIRLICKRRTN</sequence>
<keyword evidence="3" id="KW-1133">Transmembrane helix</keyword>
<dbReference type="PANTHER" id="PTHR16675:SF193">
    <property type="entry name" value="LOC571647 PROTEIN-RELATED"/>
    <property type="match status" value="1"/>
</dbReference>